<keyword evidence="6" id="KW-0812">Transmembrane</keyword>
<proteinExistence type="predicted"/>
<feature type="chain" id="PRO_5001799365" description="histidine kinase" evidence="15">
    <location>
        <begin position="37"/>
        <end position="727"/>
    </location>
</feature>
<dbReference type="SMART" id="SM00387">
    <property type="entry name" value="HATPase_c"/>
    <property type="match status" value="1"/>
</dbReference>
<dbReference type="InterPro" id="IPR011006">
    <property type="entry name" value="CheY-like_superfamily"/>
</dbReference>
<dbReference type="Gene3D" id="3.40.50.2300">
    <property type="match status" value="1"/>
</dbReference>
<dbReference type="SUPFAM" id="SSF53850">
    <property type="entry name" value="Periplasmic binding protein-like II"/>
    <property type="match status" value="1"/>
</dbReference>
<dbReference type="Pfam" id="PF00497">
    <property type="entry name" value="SBP_bac_3"/>
    <property type="match status" value="1"/>
</dbReference>
<evidence type="ECO:0000256" key="2">
    <source>
        <dbReference type="ARBA" id="ARBA00004370"/>
    </source>
</evidence>
<keyword evidence="5" id="KW-0808">Transferase</keyword>
<evidence type="ECO:0000256" key="1">
    <source>
        <dbReference type="ARBA" id="ARBA00000085"/>
    </source>
</evidence>
<keyword evidence="7" id="KW-0547">Nucleotide-binding</keyword>
<keyword evidence="11" id="KW-0902">Two-component regulatory system</keyword>
<dbReference type="GO" id="GO:0005524">
    <property type="term" value="F:ATP binding"/>
    <property type="evidence" value="ECO:0007669"/>
    <property type="project" value="UniProtKB-KW"/>
</dbReference>
<dbReference type="EC" id="2.7.13.3" evidence="3"/>
<comment type="catalytic activity">
    <reaction evidence="1">
        <text>ATP + protein L-histidine = ADP + protein N-phospho-L-histidine.</text>
        <dbReference type="EC" id="2.7.13.3"/>
    </reaction>
</comment>
<dbReference type="GO" id="GO:0016020">
    <property type="term" value="C:membrane"/>
    <property type="evidence" value="ECO:0007669"/>
    <property type="project" value="UniProtKB-SubCell"/>
</dbReference>
<feature type="signal peptide" evidence="15">
    <location>
        <begin position="1"/>
        <end position="36"/>
    </location>
</feature>
<dbReference type="SMART" id="SM00062">
    <property type="entry name" value="PBPb"/>
    <property type="match status" value="1"/>
</dbReference>
<dbReference type="InterPro" id="IPR003594">
    <property type="entry name" value="HATPase_dom"/>
</dbReference>
<dbReference type="GO" id="GO:0000155">
    <property type="term" value="F:phosphorelay sensor kinase activity"/>
    <property type="evidence" value="ECO:0007669"/>
    <property type="project" value="InterPro"/>
</dbReference>
<comment type="subcellular location">
    <subcellularLocation>
        <location evidence="2">Membrane</location>
    </subcellularLocation>
</comment>
<dbReference type="CDD" id="cd17546">
    <property type="entry name" value="REC_hyHK_CKI1_RcsC-like"/>
    <property type="match status" value="1"/>
</dbReference>
<dbReference type="InterPro" id="IPR001638">
    <property type="entry name" value="Solute-binding_3/MltF_N"/>
</dbReference>
<evidence type="ECO:0000313" key="19">
    <source>
        <dbReference type="Proteomes" id="UP000028725"/>
    </source>
</evidence>
<dbReference type="InterPro" id="IPR004358">
    <property type="entry name" value="Sig_transdc_His_kin-like_C"/>
</dbReference>
<evidence type="ECO:0000256" key="13">
    <source>
        <dbReference type="PROSITE-ProRule" id="PRU00169"/>
    </source>
</evidence>
<evidence type="ECO:0000256" key="9">
    <source>
        <dbReference type="ARBA" id="ARBA00022840"/>
    </source>
</evidence>
<evidence type="ECO:0000256" key="5">
    <source>
        <dbReference type="ARBA" id="ARBA00022679"/>
    </source>
</evidence>
<gene>
    <name evidence="18" type="ORF">DB31_4061</name>
</gene>
<dbReference type="EMBL" id="JMCB01000022">
    <property type="protein sequence ID" value="KFE62351.1"/>
    <property type="molecule type" value="Genomic_DNA"/>
</dbReference>
<evidence type="ECO:0000256" key="11">
    <source>
        <dbReference type="ARBA" id="ARBA00023012"/>
    </source>
</evidence>
<accession>A0A085W3T8</accession>
<dbReference type="InterPro" id="IPR036890">
    <property type="entry name" value="HATPase_C_sf"/>
</dbReference>
<dbReference type="InterPro" id="IPR003661">
    <property type="entry name" value="HisK_dim/P_dom"/>
</dbReference>
<dbReference type="FunFam" id="3.30.565.10:FF:000010">
    <property type="entry name" value="Sensor histidine kinase RcsC"/>
    <property type="match status" value="1"/>
</dbReference>
<evidence type="ECO:0000256" key="10">
    <source>
        <dbReference type="ARBA" id="ARBA00022989"/>
    </source>
</evidence>
<dbReference type="Pfam" id="PF02518">
    <property type="entry name" value="HATPase_c"/>
    <property type="match status" value="1"/>
</dbReference>
<comment type="caution">
    <text evidence="18">The sequence shown here is derived from an EMBL/GenBank/DDBJ whole genome shotgun (WGS) entry which is preliminary data.</text>
</comment>
<dbReference type="SMART" id="SM00388">
    <property type="entry name" value="HisKA"/>
    <property type="match status" value="1"/>
</dbReference>
<keyword evidence="9" id="KW-0067">ATP-binding</keyword>
<evidence type="ECO:0000259" key="16">
    <source>
        <dbReference type="PROSITE" id="PS50109"/>
    </source>
</evidence>
<dbReference type="PANTHER" id="PTHR45339">
    <property type="entry name" value="HYBRID SIGNAL TRANSDUCTION HISTIDINE KINASE J"/>
    <property type="match status" value="1"/>
</dbReference>
<keyword evidence="10" id="KW-1133">Transmembrane helix</keyword>
<keyword evidence="15" id="KW-0732">Signal</keyword>
<evidence type="ECO:0000256" key="15">
    <source>
        <dbReference type="SAM" id="SignalP"/>
    </source>
</evidence>
<dbReference type="Gene3D" id="3.40.190.10">
    <property type="entry name" value="Periplasmic binding protein-like II"/>
    <property type="match status" value="2"/>
</dbReference>
<feature type="domain" description="Response regulatory" evidence="17">
    <location>
        <begin position="606"/>
        <end position="726"/>
    </location>
</feature>
<evidence type="ECO:0000256" key="8">
    <source>
        <dbReference type="ARBA" id="ARBA00022777"/>
    </source>
</evidence>
<evidence type="ECO:0000256" key="4">
    <source>
        <dbReference type="ARBA" id="ARBA00022553"/>
    </source>
</evidence>
<dbReference type="Pfam" id="PF00512">
    <property type="entry name" value="HisKA"/>
    <property type="match status" value="1"/>
</dbReference>
<keyword evidence="14" id="KW-0175">Coiled coil</keyword>
<name>A0A085W3T8_9BACT</name>
<protein>
    <recommendedName>
        <fullName evidence="3">histidine kinase</fullName>
        <ecNumber evidence="3">2.7.13.3</ecNumber>
    </recommendedName>
</protein>
<dbReference type="PRINTS" id="PR00344">
    <property type="entry name" value="BCTRLSENSOR"/>
</dbReference>
<evidence type="ECO:0000256" key="12">
    <source>
        <dbReference type="ARBA" id="ARBA00023136"/>
    </source>
</evidence>
<organism evidence="18 19">
    <name type="scientific">Hyalangium minutum</name>
    <dbReference type="NCBI Taxonomy" id="394096"/>
    <lineage>
        <taxon>Bacteria</taxon>
        <taxon>Pseudomonadati</taxon>
        <taxon>Myxococcota</taxon>
        <taxon>Myxococcia</taxon>
        <taxon>Myxococcales</taxon>
        <taxon>Cystobacterineae</taxon>
        <taxon>Archangiaceae</taxon>
        <taxon>Hyalangium</taxon>
    </lineage>
</organism>
<dbReference type="SMART" id="SM00448">
    <property type="entry name" value="REC"/>
    <property type="match status" value="1"/>
</dbReference>
<reference evidence="18 19" key="1">
    <citation type="submission" date="2014-04" db="EMBL/GenBank/DDBJ databases">
        <title>Genome assembly of Hyalangium minutum DSM 14724.</title>
        <authorList>
            <person name="Sharma G."/>
            <person name="Subramanian S."/>
        </authorList>
    </citation>
    <scope>NUCLEOTIDE SEQUENCE [LARGE SCALE GENOMIC DNA]</scope>
    <source>
        <strain evidence="18 19">DSM 14724</strain>
    </source>
</reference>
<dbReference type="PATRIC" id="fig|394096.3.peg.7796"/>
<keyword evidence="19" id="KW-1185">Reference proteome</keyword>
<feature type="domain" description="Histidine kinase" evidence="16">
    <location>
        <begin position="359"/>
        <end position="583"/>
    </location>
</feature>
<dbReference type="CDD" id="cd13704">
    <property type="entry name" value="PBP2_HisK"/>
    <property type="match status" value="1"/>
</dbReference>
<dbReference type="CDD" id="cd16922">
    <property type="entry name" value="HATPase_EvgS-ArcB-TorS-like"/>
    <property type="match status" value="1"/>
</dbReference>
<feature type="coiled-coil region" evidence="14">
    <location>
        <begin position="325"/>
        <end position="359"/>
    </location>
</feature>
<dbReference type="Pfam" id="PF00072">
    <property type="entry name" value="Response_reg"/>
    <property type="match status" value="1"/>
</dbReference>
<dbReference type="CDD" id="cd00082">
    <property type="entry name" value="HisKA"/>
    <property type="match status" value="1"/>
</dbReference>
<dbReference type="SUPFAM" id="SSF55874">
    <property type="entry name" value="ATPase domain of HSP90 chaperone/DNA topoisomerase II/histidine kinase"/>
    <property type="match status" value="1"/>
</dbReference>
<dbReference type="InterPro" id="IPR001789">
    <property type="entry name" value="Sig_transdc_resp-reg_receiver"/>
</dbReference>
<dbReference type="Proteomes" id="UP000028725">
    <property type="component" value="Unassembled WGS sequence"/>
</dbReference>
<evidence type="ECO:0000313" key="18">
    <source>
        <dbReference type="EMBL" id="KFE62351.1"/>
    </source>
</evidence>
<dbReference type="FunFam" id="1.10.287.130:FF:000004">
    <property type="entry name" value="Ethylene receptor 1"/>
    <property type="match status" value="1"/>
</dbReference>
<dbReference type="PROSITE" id="PS50109">
    <property type="entry name" value="HIS_KIN"/>
    <property type="match status" value="1"/>
</dbReference>
<keyword evidence="4 13" id="KW-0597">Phosphoprotein</keyword>
<dbReference type="RefSeq" id="WP_052420574.1">
    <property type="nucleotide sequence ID" value="NZ_JMCB01000022.1"/>
</dbReference>
<dbReference type="PANTHER" id="PTHR45339:SF1">
    <property type="entry name" value="HYBRID SIGNAL TRANSDUCTION HISTIDINE KINASE J"/>
    <property type="match status" value="1"/>
</dbReference>
<evidence type="ECO:0000259" key="17">
    <source>
        <dbReference type="PROSITE" id="PS50110"/>
    </source>
</evidence>
<dbReference type="AlphaFoldDB" id="A0A085W3T8"/>
<dbReference type="InterPro" id="IPR005467">
    <property type="entry name" value="His_kinase_dom"/>
</dbReference>
<dbReference type="Gene3D" id="1.10.287.130">
    <property type="match status" value="1"/>
</dbReference>
<keyword evidence="8 18" id="KW-0418">Kinase</keyword>
<dbReference type="Gene3D" id="3.30.565.10">
    <property type="entry name" value="Histidine kinase-like ATPase, C-terminal domain"/>
    <property type="match status" value="1"/>
</dbReference>
<feature type="modified residue" description="4-aspartylphosphate" evidence="13">
    <location>
        <position position="655"/>
    </location>
</feature>
<evidence type="ECO:0000256" key="7">
    <source>
        <dbReference type="ARBA" id="ARBA00022741"/>
    </source>
</evidence>
<keyword evidence="12" id="KW-0472">Membrane</keyword>
<dbReference type="STRING" id="394096.DB31_4061"/>
<dbReference type="SUPFAM" id="SSF52172">
    <property type="entry name" value="CheY-like"/>
    <property type="match status" value="1"/>
</dbReference>
<evidence type="ECO:0000256" key="14">
    <source>
        <dbReference type="SAM" id="Coils"/>
    </source>
</evidence>
<dbReference type="InterPro" id="IPR036097">
    <property type="entry name" value="HisK_dim/P_sf"/>
</dbReference>
<evidence type="ECO:0000256" key="6">
    <source>
        <dbReference type="ARBA" id="ARBA00022692"/>
    </source>
</evidence>
<dbReference type="SUPFAM" id="SSF47384">
    <property type="entry name" value="Homodimeric domain of signal transducing histidine kinase"/>
    <property type="match status" value="1"/>
</dbReference>
<dbReference type="PROSITE" id="PS50110">
    <property type="entry name" value="RESPONSE_REGULATORY"/>
    <property type="match status" value="1"/>
</dbReference>
<evidence type="ECO:0000256" key="3">
    <source>
        <dbReference type="ARBA" id="ARBA00012438"/>
    </source>
</evidence>
<sequence length="727" mass="79620">MPRVERSFFQRGGRAWLAQRALVPLWLLLAGAAAFAQGAPEQRVLQVGSEVDYPPFALGQKGGEASGFTVELWRAVAKEVGLPYTIQVAPFHEVLGGFKEGRIDVLINLAESVERKGFADFSVLHVKAYGAIFVRAGDSDISSEEDLQGKSLIVIRADLPHDYAVSKGWEPNLTLVKDTAEGLRLLRAGGHDAMLVNKLVGLQTLRELGFKDIKPVPVQLPFFQKFGFAVHKGDAETLAEINEGLAITKANGTYDAIYEKWFGVLEPKEMTLLAAVKIAAPYLWPLLAALVVTMGAYARQVKLSRELKDRSERLKHSQGEVEQLNTLLEQRVRERTLALEEAKAEAESANEAKSLFLAAMSHELRTPMNGVLGFAQLLENTSLDDEQRQYLVTLQQTGENLLDIINKVLDLAKIDAGKVELEKVPFELRKHVEKPLDVLAAQAKKKGLALSLDLAPSLPRYVVGDAARFQQILTNLVSNAIKFTRTGEVRVTVKVEREPEAPGAPMTLLFGVKDTGMGISREAQPRLFQAFMQADSSTTREYGGTGLGLAISKHLVELMGGTIGVESEQGQGAYFWFQVPFQVLARAPGSVGPPSKGEALAALSGRVLLVEDNETNQMVAQHMLQSFGLEVVLAQNGVEAVEACRRGSFHAVLMDCLMPELDGFEATRRIRAHEASAPAGGRLPIIAMTANALAGDRTRCLESGMDDYLAKPFKRQALHEVLTRWMR</sequence>